<dbReference type="OrthoDB" id="9798288at2"/>
<dbReference type="RefSeq" id="WP_147655778.1">
    <property type="nucleotide sequence ID" value="NZ_BMFM01000001.1"/>
</dbReference>
<evidence type="ECO:0000259" key="1">
    <source>
        <dbReference type="Pfam" id="PF06172"/>
    </source>
</evidence>
<dbReference type="AlphaFoldDB" id="A0A5B9DMM2"/>
<dbReference type="SUPFAM" id="SSF51182">
    <property type="entry name" value="RmlC-like cupins"/>
    <property type="match status" value="1"/>
</dbReference>
<dbReference type="InterPro" id="IPR014710">
    <property type="entry name" value="RmlC-like_jellyroll"/>
</dbReference>
<proteinExistence type="predicted"/>
<dbReference type="EMBL" id="CP041690">
    <property type="protein sequence ID" value="QEE20266.1"/>
    <property type="molecule type" value="Genomic_DNA"/>
</dbReference>
<dbReference type="InterPro" id="IPR009327">
    <property type="entry name" value="Cupin_DUF985"/>
</dbReference>
<organism evidence="2 3">
    <name type="scientific">Paradevosia tibetensis</name>
    <dbReference type="NCBI Taxonomy" id="1447062"/>
    <lineage>
        <taxon>Bacteria</taxon>
        <taxon>Pseudomonadati</taxon>
        <taxon>Pseudomonadota</taxon>
        <taxon>Alphaproteobacteria</taxon>
        <taxon>Hyphomicrobiales</taxon>
        <taxon>Devosiaceae</taxon>
        <taxon>Paradevosia</taxon>
    </lineage>
</organism>
<feature type="domain" description="DUF985" evidence="1">
    <location>
        <begin position="11"/>
        <end position="137"/>
    </location>
</feature>
<name>A0A5B9DMM2_9HYPH</name>
<evidence type="ECO:0000313" key="3">
    <source>
        <dbReference type="Proteomes" id="UP000321062"/>
    </source>
</evidence>
<dbReference type="Gene3D" id="2.60.120.10">
    <property type="entry name" value="Jelly Rolls"/>
    <property type="match status" value="1"/>
</dbReference>
<dbReference type="KEGG" id="yti:FNA67_08805"/>
<protein>
    <submittedName>
        <fullName evidence="2">Cupin domain-containing protein</fullName>
    </submittedName>
</protein>
<dbReference type="Pfam" id="PF06172">
    <property type="entry name" value="Cupin_5"/>
    <property type="match status" value="1"/>
</dbReference>
<dbReference type="Proteomes" id="UP000321062">
    <property type="component" value="Chromosome"/>
</dbReference>
<sequence>MQVSELTAQWLIDNLNLEPHSEGGWFRQTFIDRVDEGSRAHSTLIYYLLEAGEVSKWHRVDACEVWHWYAGAPMRLTTSSDGLAAGTHLLGNNFLAGERPHVVVPKDHWQTARSLGDWTLVGCTVAPGFLYSNFEIADQASMPIAPLPAS</sequence>
<dbReference type="CDD" id="cd06121">
    <property type="entry name" value="cupin_YML079wp"/>
    <property type="match status" value="1"/>
</dbReference>
<dbReference type="PANTHER" id="PTHR33387:SF3">
    <property type="entry name" value="DUF985 DOMAIN-CONTAINING PROTEIN"/>
    <property type="match status" value="1"/>
</dbReference>
<evidence type="ECO:0000313" key="2">
    <source>
        <dbReference type="EMBL" id="QEE20266.1"/>
    </source>
</evidence>
<dbReference type="PANTHER" id="PTHR33387">
    <property type="entry name" value="RMLC-LIKE JELLY ROLL FOLD PROTEIN"/>
    <property type="match status" value="1"/>
</dbReference>
<reference evidence="2 3" key="1">
    <citation type="journal article" date="2015" name="Int. J. Syst. Evol. Microbiol.">
        <title>Youhaiella tibetensis gen. nov., sp. nov., isolated from subsurface sediment.</title>
        <authorList>
            <person name="Wang Y.X."/>
            <person name="Huang F.Q."/>
            <person name="Nogi Y."/>
            <person name="Pang S.J."/>
            <person name="Wang P.K."/>
            <person name="Lv J."/>
        </authorList>
    </citation>
    <scope>NUCLEOTIDE SEQUENCE [LARGE SCALE GENOMIC DNA]</scope>
    <source>
        <strain evidence="3">fig4</strain>
    </source>
</reference>
<keyword evidence="3" id="KW-1185">Reference proteome</keyword>
<gene>
    <name evidence="2" type="ORF">FNA67_08805</name>
</gene>
<dbReference type="InterPro" id="IPR039935">
    <property type="entry name" value="YML079W-like"/>
</dbReference>
<accession>A0A5B9DMM2</accession>
<dbReference type="InterPro" id="IPR011051">
    <property type="entry name" value="RmlC_Cupin_sf"/>
</dbReference>